<keyword evidence="1" id="KW-0808">Transferase</keyword>
<dbReference type="PANTHER" id="PTHR48207">
    <property type="entry name" value="SUCCINATE--HYDROXYMETHYLGLUTARATE COA-TRANSFERASE"/>
    <property type="match status" value="1"/>
</dbReference>
<name>A0A0F9GVB9_9ZZZZ</name>
<evidence type="ECO:0008006" key="3">
    <source>
        <dbReference type="Google" id="ProtNLM"/>
    </source>
</evidence>
<proteinExistence type="predicted"/>
<dbReference type="Gene3D" id="3.40.50.10540">
    <property type="entry name" value="Crotonobetainyl-coa:carnitine coa-transferase, domain 1"/>
    <property type="match status" value="1"/>
</dbReference>
<evidence type="ECO:0000313" key="2">
    <source>
        <dbReference type="EMBL" id="KKL73300.1"/>
    </source>
</evidence>
<sequence>MVRPLEGIKVLDLSRALAGPYCTMMLADMGAEVIKVEMPGRGDDSRSWGPPFLNGESAYFMSVNRNKKSITLNLK</sequence>
<dbReference type="GO" id="GO:0008410">
    <property type="term" value="F:CoA-transferase activity"/>
    <property type="evidence" value="ECO:0007669"/>
    <property type="project" value="TreeGrafter"/>
</dbReference>
<dbReference type="AlphaFoldDB" id="A0A0F9GVB9"/>
<dbReference type="InterPro" id="IPR050483">
    <property type="entry name" value="CoA-transferase_III_domain"/>
</dbReference>
<dbReference type="Pfam" id="PF02515">
    <property type="entry name" value="CoA_transf_3"/>
    <property type="match status" value="1"/>
</dbReference>
<gene>
    <name evidence="2" type="ORF">LCGC14_2076280</name>
</gene>
<protein>
    <recommendedName>
        <fullName evidence="3">CoA transferase</fullName>
    </recommendedName>
</protein>
<dbReference type="PANTHER" id="PTHR48207:SF3">
    <property type="entry name" value="SUCCINATE--HYDROXYMETHYLGLUTARATE COA-TRANSFERASE"/>
    <property type="match status" value="1"/>
</dbReference>
<dbReference type="InterPro" id="IPR003673">
    <property type="entry name" value="CoA-Trfase_fam_III"/>
</dbReference>
<comment type="caution">
    <text evidence="2">The sequence shown here is derived from an EMBL/GenBank/DDBJ whole genome shotgun (WGS) entry which is preliminary data.</text>
</comment>
<evidence type="ECO:0000256" key="1">
    <source>
        <dbReference type="ARBA" id="ARBA00022679"/>
    </source>
</evidence>
<accession>A0A0F9GVB9</accession>
<feature type="non-terminal residue" evidence="2">
    <location>
        <position position="75"/>
    </location>
</feature>
<reference evidence="2" key="1">
    <citation type="journal article" date="2015" name="Nature">
        <title>Complex archaea that bridge the gap between prokaryotes and eukaryotes.</title>
        <authorList>
            <person name="Spang A."/>
            <person name="Saw J.H."/>
            <person name="Jorgensen S.L."/>
            <person name="Zaremba-Niedzwiedzka K."/>
            <person name="Martijn J."/>
            <person name="Lind A.E."/>
            <person name="van Eijk R."/>
            <person name="Schleper C."/>
            <person name="Guy L."/>
            <person name="Ettema T.J."/>
        </authorList>
    </citation>
    <scope>NUCLEOTIDE SEQUENCE</scope>
</reference>
<dbReference type="InterPro" id="IPR023606">
    <property type="entry name" value="CoA-Trfase_III_dom_1_sf"/>
</dbReference>
<dbReference type="EMBL" id="LAZR01025001">
    <property type="protein sequence ID" value="KKL73300.1"/>
    <property type="molecule type" value="Genomic_DNA"/>
</dbReference>
<organism evidence="2">
    <name type="scientific">marine sediment metagenome</name>
    <dbReference type="NCBI Taxonomy" id="412755"/>
    <lineage>
        <taxon>unclassified sequences</taxon>
        <taxon>metagenomes</taxon>
        <taxon>ecological metagenomes</taxon>
    </lineage>
</organism>
<dbReference type="SUPFAM" id="SSF89796">
    <property type="entry name" value="CoA-transferase family III (CaiB/BaiF)"/>
    <property type="match status" value="1"/>
</dbReference>